<evidence type="ECO:0000256" key="4">
    <source>
        <dbReference type="ARBA" id="ARBA00022801"/>
    </source>
</evidence>
<gene>
    <name evidence="11" type="ORF">BN1708_010235</name>
</gene>
<evidence type="ECO:0000313" key="11">
    <source>
        <dbReference type="EMBL" id="CRK11666.1"/>
    </source>
</evidence>
<dbReference type="EMBL" id="CVQH01003113">
    <property type="protein sequence ID" value="CRK11666.1"/>
    <property type="molecule type" value="Genomic_DNA"/>
</dbReference>
<organism evidence="11 12">
    <name type="scientific">Verticillium longisporum</name>
    <name type="common">Verticillium dahliae var. longisporum</name>
    <dbReference type="NCBI Taxonomy" id="100787"/>
    <lineage>
        <taxon>Eukaryota</taxon>
        <taxon>Fungi</taxon>
        <taxon>Dikarya</taxon>
        <taxon>Ascomycota</taxon>
        <taxon>Pezizomycotina</taxon>
        <taxon>Sordariomycetes</taxon>
        <taxon>Hypocreomycetidae</taxon>
        <taxon>Glomerellales</taxon>
        <taxon>Plectosphaerellaceae</taxon>
        <taxon>Verticillium</taxon>
    </lineage>
</organism>
<dbReference type="InterPro" id="IPR029058">
    <property type="entry name" value="AB_hydrolase_fold"/>
</dbReference>
<dbReference type="AlphaFoldDB" id="A0A0G4KPP6"/>
<protein>
    <recommendedName>
        <fullName evidence="7">(4-O-methyl)-D-glucuronate--lignin esterase</fullName>
        <ecNumber evidence="7">3.1.1.117</ecNumber>
    </recommendedName>
</protein>
<dbReference type="Gene3D" id="3.40.50.1820">
    <property type="entry name" value="alpha/beta hydrolase"/>
    <property type="match status" value="2"/>
</dbReference>
<keyword evidence="3 9" id="KW-0732">Signal</keyword>
<dbReference type="STRING" id="100787.A0A0G4KPP6"/>
<feature type="region of interest" description="Disordered" evidence="8">
    <location>
        <begin position="58"/>
        <end position="100"/>
    </location>
</feature>
<dbReference type="SMART" id="SM00236">
    <property type="entry name" value="fCBD"/>
    <property type="match status" value="1"/>
</dbReference>
<evidence type="ECO:0000256" key="8">
    <source>
        <dbReference type="SAM" id="MobiDB-lite"/>
    </source>
</evidence>
<evidence type="ECO:0000256" key="3">
    <source>
        <dbReference type="ARBA" id="ARBA00022729"/>
    </source>
</evidence>
<dbReference type="SUPFAM" id="SSF57180">
    <property type="entry name" value="Cellulose-binding domain"/>
    <property type="match status" value="1"/>
</dbReference>
<dbReference type="Proteomes" id="UP000044602">
    <property type="component" value="Unassembled WGS sequence"/>
</dbReference>
<feature type="compositionally biased region" description="Pro residues" evidence="8">
    <location>
        <begin position="82"/>
        <end position="94"/>
    </location>
</feature>
<evidence type="ECO:0000256" key="5">
    <source>
        <dbReference type="ARBA" id="ARBA00023185"/>
    </source>
</evidence>
<evidence type="ECO:0000256" key="7">
    <source>
        <dbReference type="ARBA" id="ARBA00026105"/>
    </source>
</evidence>
<evidence type="ECO:0000256" key="1">
    <source>
        <dbReference type="ARBA" id="ARBA00010092"/>
    </source>
</evidence>
<dbReference type="GO" id="GO:0030248">
    <property type="term" value="F:cellulose binding"/>
    <property type="evidence" value="ECO:0007669"/>
    <property type="project" value="InterPro"/>
</dbReference>
<accession>A0A0G4KPP6</accession>
<evidence type="ECO:0000256" key="6">
    <source>
        <dbReference type="ARBA" id="ARBA00024511"/>
    </source>
</evidence>
<dbReference type="SUPFAM" id="SSF53474">
    <property type="entry name" value="alpha/beta-Hydrolases"/>
    <property type="match status" value="1"/>
</dbReference>
<dbReference type="Pfam" id="PF22244">
    <property type="entry name" value="GCE_fung"/>
    <property type="match status" value="1"/>
</dbReference>
<dbReference type="EC" id="3.1.1.117" evidence="7"/>
<keyword evidence="12" id="KW-1185">Reference proteome</keyword>
<comment type="catalytic activity">
    <reaction evidence="6">
        <text>a 4-O-methyl-alpha-D-glucuronosyl ester derivative + H2O = 4-O-methyl-alpha-D-glucuronate derivative + an alcohol + H(+)</text>
        <dbReference type="Rhea" id="RHEA:67452"/>
        <dbReference type="ChEBI" id="CHEBI:15377"/>
        <dbReference type="ChEBI" id="CHEBI:15378"/>
        <dbReference type="ChEBI" id="CHEBI:30879"/>
        <dbReference type="ChEBI" id="CHEBI:171667"/>
        <dbReference type="ChEBI" id="CHEBI:171668"/>
        <dbReference type="EC" id="3.1.1.117"/>
    </reaction>
    <physiologicalReaction direction="left-to-right" evidence="6">
        <dbReference type="Rhea" id="RHEA:67453"/>
    </physiologicalReaction>
</comment>
<feature type="compositionally biased region" description="Pro residues" evidence="8">
    <location>
        <begin position="58"/>
        <end position="75"/>
    </location>
</feature>
<feature type="chain" id="PRO_5002565694" description="(4-O-methyl)-D-glucuronate--lignin esterase" evidence="9">
    <location>
        <begin position="19"/>
        <end position="541"/>
    </location>
</feature>
<sequence length="541" mass="56289">MKTLATALLFAASAAAQAGPWAQCGGQGHTGATTCVSGHYCSVINAWYSQCLPGTAPGGPPPPPPTTPVPPPPPVTTASPPTTTPPTAPPPPVAPGTCPALPSGLGPANANLPNPFVFQNGAAVTTKADWACRQREISAQIQTYELGTLPGKPQSVTGSYSGNRLTINVSDQGRSISFAVTINKPSGTNVPAIIAYGAASIPVPAGVATITYNNDEVAQQQGGSSRGRGKFYDLYGSSHSAGALTAWAWGVARILDALEATPAVGINAARVGVTGCSRNGKGAMVAGALEPRIALTLPQESGAGGSACWRIADWQKQNGQNVQTASQIVGENVWLGTAFNTYTSNVRALPFDHHMLAGLVAPRALYVMENSDMEWLGWTATYGCMGAARKQWEALGALDNFGYSQVGGNSHCSFPAAKQGSELTAFINKFLLQSGGGTTSIFRTEKNHGSFNLNTWASWSVPTLTKQWEALGALDNFGYSQVGGNSHCSFPAAKQGSELTAFINKFLLQSGGGTTSIFRTEKNHGSFNLNTWASWSVPTLT</sequence>
<feature type="signal peptide" evidence="9">
    <location>
        <begin position="1"/>
        <end position="18"/>
    </location>
</feature>
<reference evidence="11 12" key="1">
    <citation type="submission" date="2015-05" db="EMBL/GenBank/DDBJ databases">
        <authorList>
            <person name="Wang D.B."/>
            <person name="Wang M."/>
        </authorList>
    </citation>
    <scope>NUCLEOTIDE SEQUENCE [LARGE SCALE GENOMIC DNA]</scope>
    <source>
        <strain evidence="11">VL1</strain>
    </source>
</reference>
<dbReference type="InterPro" id="IPR054579">
    <property type="entry name" value="GCE-like_dom"/>
</dbReference>
<dbReference type="ESTHER" id="9pezi-a0a0g4kpp6">
    <property type="family name" value="Glucuronoyl_esterase"/>
</dbReference>
<dbReference type="InterPro" id="IPR035971">
    <property type="entry name" value="CBD_sf"/>
</dbReference>
<dbReference type="Pfam" id="PF00734">
    <property type="entry name" value="CBM_1"/>
    <property type="match status" value="1"/>
</dbReference>
<keyword evidence="4" id="KW-0378">Hydrolase</keyword>
<dbReference type="GO" id="GO:0005975">
    <property type="term" value="P:carbohydrate metabolic process"/>
    <property type="evidence" value="ECO:0007669"/>
    <property type="project" value="InterPro"/>
</dbReference>
<dbReference type="InterPro" id="IPR000254">
    <property type="entry name" value="CBD"/>
</dbReference>
<keyword evidence="2" id="KW-0719">Serine esterase</keyword>
<proteinExistence type="inferred from homology"/>
<dbReference type="GO" id="GO:0005576">
    <property type="term" value="C:extracellular region"/>
    <property type="evidence" value="ECO:0007669"/>
    <property type="project" value="InterPro"/>
</dbReference>
<dbReference type="PROSITE" id="PS00562">
    <property type="entry name" value="CBM1_1"/>
    <property type="match status" value="1"/>
</dbReference>
<evidence type="ECO:0000259" key="10">
    <source>
        <dbReference type="PROSITE" id="PS51164"/>
    </source>
</evidence>
<comment type="similarity">
    <text evidence="1">Belongs to the carbohydrate esterase 15 (CE15) family.</text>
</comment>
<name>A0A0G4KPP6_VERLO</name>
<feature type="domain" description="CBM1" evidence="10">
    <location>
        <begin position="16"/>
        <end position="52"/>
    </location>
</feature>
<keyword evidence="5" id="KW-0439">Lignin degradation</keyword>
<evidence type="ECO:0000256" key="9">
    <source>
        <dbReference type="SAM" id="SignalP"/>
    </source>
</evidence>
<dbReference type="GO" id="GO:0052689">
    <property type="term" value="F:carboxylic ester hydrolase activity"/>
    <property type="evidence" value="ECO:0007669"/>
    <property type="project" value="UniProtKB-KW"/>
</dbReference>
<dbReference type="PROSITE" id="PS51164">
    <property type="entry name" value="CBM1_2"/>
    <property type="match status" value="1"/>
</dbReference>
<dbReference type="GO" id="GO:0046274">
    <property type="term" value="P:lignin catabolic process"/>
    <property type="evidence" value="ECO:0007669"/>
    <property type="project" value="UniProtKB-KW"/>
</dbReference>
<evidence type="ECO:0000256" key="2">
    <source>
        <dbReference type="ARBA" id="ARBA00022487"/>
    </source>
</evidence>
<evidence type="ECO:0000313" key="12">
    <source>
        <dbReference type="Proteomes" id="UP000044602"/>
    </source>
</evidence>